<gene>
    <name evidence="6" type="ORF">GNZ21_12625</name>
</gene>
<dbReference type="GO" id="GO:0009239">
    <property type="term" value="P:enterobactin biosynthetic process"/>
    <property type="evidence" value="ECO:0007669"/>
    <property type="project" value="InterPro"/>
</dbReference>
<keyword evidence="7" id="KW-1185">Reference proteome</keyword>
<evidence type="ECO:0000259" key="5">
    <source>
        <dbReference type="Pfam" id="PF17837"/>
    </source>
</evidence>
<dbReference type="OrthoDB" id="8210607at2"/>
<comment type="caution">
    <text evidence="6">The sequence shown here is derived from an EMBL/GenBank/DDBJ whole genome shotgun (WGS) entry which is preliminary data.</text>
</comment>
<dbReference type="GO" id="GO:0000287">
    <property type="term" value="F:magnesium ion binding"/>
    <property type="evidence" value="ECO:0007669"/>
    <property type="project" value="InterPro"/>
</dbReference>
<evidence type="ECO:0000313" key="6">
    <source>
        <dbReference type="EMBL" id="MVT27184.1"/>
    </source>
</evidence>
<dbReference type="Proteomes" id="UP000460157">
    <property type="component" value="Unassembled WGS sequence"/>
</dbReference>
<evidence type="ECO:0000256" key="2">
    <source>
        <dbReference type="PIRSR" id="PIRSR603542-1"/>
    </source>
</evidence>
<keyword evidence="3" id="KW-0460">Magnesium</keyword>
<dbReference type="Pfam" id="PF17837">
    <property type="entry name" value="4PPT_N"/>
    <property type="match status" value="1"/>
</dbReference>
<evidence type="ECO:0000259" key="4">
    <source>
        <dbReference type="Pfam" id="PF01648"/>
    </source>
</evidence>
<evidence type="ECO:0000313" key="7">
    <source>
        <dbReference type="Proteomes" id="UP000460157"/>
    </source>
</evidence>
<name>A0A7K1UL86_9MICC</name>
<keyword evidence="1 6" id="KW-0808">Transferase</keyword>
<feature type="binding site" evidence="2">
    <location>
        <position position="156"/>
    </location>
    <ligand>
        <name>CoA</name>
        <dbReference type="ChEBI" id="CHEBI:57287"/>
    </ligand>
</feature>
<dbReference type="Pfam" id="PF01648">
    <property type="entry name" value="ACPS"/>
    <property type="match status" value="1"/>
</dbReference>
<feature type="domain" description="4'-phosphopantetheinyl transferase N-terminal" evidence="5">
    <location>
        <begin position="33"/>
        <end position="100"/>
    </location>
</feature>
<organism evidence="6 7">
    <name type="scientific">Nesterenkonia alkaliphila</name>
    <dbReference type="NCBI Taxonomy" id="1463631"/>
    <lineage>
        <taxon>Bacteria</taxon>
        <taxon>Bacillati</taxon>
        <taxon>Actinomycetota</taxon>
        <taxon>Actinomycetes</taxon>
        <taxon>Micrococcales</taxon>
        <taxon>Micrococcaceae</taxon>
        <taxon>Nesterenkonia</taxon>
    </lineage>
</organism>
<comment type="cofactor">
    <cofactor evidence="3">
        <name>Mg(2+)</name>
        <dbReference type="ChEBI" id="CHEBI:18420"/>
    </cofactor>
</comment>
<dbReference type="PANTHER" id="PTHR38096">
    <property type="entry name" value="ENTEROBACTIN SYNTHASE COMPONENT D"/>
    <property type="match status" value="1"/>
</dbReference>
<dbReference type="AlphaFoldDB" id="A0A7K1UL86"/>
<evidence type="ECO:0000256" key="1">
    <source>
        <dbReference type="ARBA" id="ARBA00022679"/>
    </source>
</evidence>
<dbReference type="InterPro" id="IPR008278">
    <property type="entry name" value="4-PPantetheinyl_Trfase_dom"/>
</dbReference>
<dbReference type="GO" id="GO:0009366">
    <property type="term" value="C:enterobactin synthetase complex"/>
    <property type="evidence" value="ECO:0007669"/>
    <property type="project" value="InterPro"/>
</dbReference>
<dbReference type="InterPro" id="IPR041354">
    <property type="entry name" value="4PPT_N"/>
</dbReference>
<accession>A0A7K1UL86</accession>
<proteinExistence type="predicted"/>
<protein>
    <submittedName>
        <fullName evidence="6">4'-phosphopantetheinyl transferase superfamily protein</fullName>
    </submittedName>
</protein>
<feature type="binding site" evidence="2">
    <location>
        <position position="45"/>
    </location>
    <ligand>
        <name>CoA</name>
        <dbReference type="ChEBI" id="CHEBI:57287"/>
    </ligand>
</feature>
<dbReference type="PRINTS" id="PR01399">
    <property type="entry name" value="ENTSNTHTASED"/>
</dbReference>
<feature type="binding site" evidence="3">
    <location>
        <position position="113"/>
    </location>
    <ligand>
        <name>Mg(2+)</name>
        <dbReference type="ChEBI" id="CHEBI:18420"/>
    </ligand>
</feature>
<keyword evidence="3" id="KW-0479">Metal-binding</keyword>
<dbReference type="InterPro" id="IPR037143">
    <property type="entry name" value="4-PPantetheinyl_Trfase_dom_sf"/>
</dbReference>
<feature type="binding site" evidence="3">
    <location>
        <position position="111"/>
    </location>
    <ligand>
        <name>Mg(2+)</name>
        <dbReference type="ChEBI" id="CHEBI:18420"/>
    </ligand>
</feature>
<dbReference type="GO" id="GO:0008897">
    <property type="term" value="F:holo-[acyl-carrier-protein] synthase activity"/>
    <property type="evidence" value="ECO:0007669"/>
    <property type="project" value="InterPro"/>
</dbReference>
<feature type="binding site" evidence="2">
    <location>
        <position position="170"/>
    </location>
    <ligand>
        <name>CoA</name>
        <dbReference type="ChEBI" id="CHEBI:57287"/>
    </ligand>
</feature>
<dbReference type="PANTHER" id="PTHR38096:SF1">
    <property type="entry name" value="ENTEROBACTIN SYNTHASE COMPONENT D"/>
    <property type="match status" value="1"/>
</dbReference>
<dbReference type="EMBL" id="WRPM01000093">
    <property type="protein sequence ID" value="MVT27184.1"/>
    <property type="molecule type" value="Genomic_DNA"/>
</dbReference>
<feature type="binding site" evidence="2">
    <location>
        <position position="160"/>
    </location>
    <ligand>
        <name>CoA</name>
        <dbReference type="ChEBI" id="CHEBI:57287"/>
    </ligand>
</feature>
<feature type="binding site" evidence="2">
    <location>
        <begin position="89"/>
        <end position="90"/>
    </location>
    <ligand>
        <name>CoA</name>
        <dbReference type="ChEBI" id="CHEBI:57287"/>
    </ligand>
</feature>
<dbReference type="GO" id="GO:0005886">
    <property type="term" value="C:plasma membrane"/>
    <property type="evidence" value="ECO:0007669"/>
    <property type="project" value="TreeGrafter"/>
</dbReference>
<feature type="domain" description="4'-phosphopantetheinyl transferase" evidence="4">
    <location>
        <begin position="107"/>
        <end position="202"/>
    </location>
</feature>
<sequence length="230" mass="25162">MREIESFTDLLPCSTEVVQVLGELRDVPHVWPEEDASVACAVPRRQAEFATTRECARRALERLGYLPRAIPVGAHREPGWPPGAVGSLTHGAGLCAAAVALKSACRSVGIDVEYNKALPADTLEFVAGAAERSALALLGASEPLIAWDRLLFSAKEAIFKAWFPITGTWLDFTECTVRIDAPRGRFRGVLHPEGDTHWEFGIMSIEGRWGLMGSRLLTAVVVPHDEAHRR</sequence>
<feature type="binding site" evidence="2">
    <location>
        <position position="53"/>
    </location>
    <ligand>
        <name>CoA</name>
        <dbReference type="ChEBI" id="CHEBI:57287"/>
    </ligand>
</feature>
<evidence type="ECO:0000256" key="3">
    <source>
        <dbReference type="PIRSR" id="PIRSR603542-2"/>
    </source>
</evidence>
<dbReference type="InterPro" id="IPR003542">
    <property type="entry name" value="Enbac_synth_compD-like"/>
</dbReference>
<feature type="binding site" evidence="2">
    <location>
        <position position="111"/>
    </location>
    <ligand>
        <name>CoA</name>
        <dbReference type="ChEBI" id="CHEBI:57287"/>
    </ligand>
</feature>
<reference evidence="6 7" key="1">
    <citation type="submission" date="2019-12" db="EMBL/GenBank/DDBJ databases">
        <title>Nesterenkonia muleiensis sp. nov., a novel actinobacterium isolated from sap of Populus euphratica.</title>
        <authorList>
            <person name="Wang R."/>
        </authorList>
    </citation>
    <scope>NUCLEOTIDE SEQUENCE [LARGE SCALE GENOMIC DNA]</scope>
    <source>
        <strain evidence="6 7">F10</strain>
    </source>
</reference>
<dbReference type="SUPFAM" id="SSF56214">
    <property type="entry name" value="4'-phosphopantetheinyl transferase"/>
    <property type="match status" value="1"/>
</dbReference>
<dbReference type="RefSeq" id="WP_157324904.1">
    <property type="nucleotide sequence ID" value="NZ_BMFX01000032.1"/>
</dbReference>